<accession>B3PWX9</accession>
<organism evidence="2 3">
    <name type="scientific">Rhizobium etli (strain CIAT 652)</name>
    <dbReference type="NCBI Taxonomy" id="491916"/>
    <lineage>
        <taxon>Bacteria</taxon>
        <taxon>Pseudomonadati</taxon>
        <taxon>Pseudomonadota</taxon>
        <taxon>Alphaproteobacteria</taxon>
        <taxon>Hyphomicrobiales</taxon>
        <taxon>Rhizobiaceae</taxon>
        <taxon>Rhizobium/Agrobacterium group</taxon>
        <taxon>Rhizobium</taxon>
    </lineage>
</organism>
<dbReference type="EMBL" id="CP001074">
    <property type="protein sequence ID" value="ACE90777.1"/>
    <property type="molecule type" value="Genomic_DNA"/>
</dbReference>
<gene>
    <name evidence="2" type="ordered locus">RHECIAT_CH0001807</name>
</gene>
<feature type="compositionally biased region" description="Basic and acidic residues" evidence="1">
    <location>
        <begin position="74"/>
        <end position="87"/>
    </location>
</feature>
<dbReference type="Proteomes" id="UP000008817">
    <property type="component" value="Chromosome"/>
</dbReference>
<dbReference type="KEGG" id="rec:RHECIAT_CH0001807"/>
<name>B3PWX9_RHIE6</name>
<evidence type="ECO:0000256" key="1">
    <source>
        <dbReference type="SAM" id="MobiDB-lite"/>
    </source>
</evidence>
<reference evidence="2 3" key="1">
    <citation type="submission" date="2008-04" db="EMBL/GenBank/DDBJ databases">
        <title>Genome diversity and DNA divergence of Rhizobium etli.</title>
        <authorList>
            <person name="Gonzalez V."/>
            <person name="Acosta J.L."/>
            <person name="Santamaria R.I."/>
            <person name="Bustos P."/>
            <person name="Hernandez-Gonzalez I.L."/>
            <person name="Fernandez J.L."/>
            <person name="Diaz R."/>
            <person name="Flores M."/>
            <person name="Mora J."/>
            <person name="Palacios R."/>
            <person name="Davila G."/>
        </authorList>
    </citation>
    <scope>NUCLEOTIDE SEQUENCE [LARGE SCALE GENOMIC DNA]</scope>
    <source>
        <strain evidence="2 3">CIAT 652</strain>
    </source>
</reference>
<evidence type="ECO:0000313" key="3">
    <source>
        <dbReference type="Proteomes" id="UP000008817"/>
    </source>
</evidence>
<dbReference type="HOGENOM" id="CLU_183783_0_0_5"/>
<protein>
    <submittedName>
        <fullName evidence="2">Uncharacterized protein</fullName>
    </submittedName>
</protein>
<proteinExistence type="predicted"/>
<evidence type="ECO:0000313" key="2">
    <source>
        <dbReference type="EMBL" id="ACE90777.1"/>
    </source>
</evidence>
<sequence>MPSQGNWRCRPALACEGDRPVATNSISDSAKLPPKSLNEDTEDAELPEVDVDEQRKPPASMGSSREAGDGLTDADPKTGRADQKDRIPAPQFSNRE</sequence>
<feature type="region of interest" description="Disordered" evidence="1">
    <location>
        <begin position="1"/>
        <end position="96"/>
    </location>
</feature>
<feature type="compositionally biased region" description="Acidic residues" evidence="1">
    <location>
        <begin position="39"/>
        <end position="51"/>
    </location>
</feature>
<dbReference type="AlphaFoldDB" id="B3PWX9"/>